<feature type="region of interest" description="Disordered" evidence="2">
    <location>
        <begin position="39"/>
        <end position="67"/>
    </location>
</feature>
<dbReference type="PANTHER" id="PTHR34700:SF4">
    <property type="entry name" value="PHAGE-LIKE ELEMENT PBSX PROTEIN XKDP"/>
    <property type="match status" value="1"/>
</dbReference>
<dbReference type="Proteomes" id="UP001302274">
    <property type="component" value="Unassembled WGS sequence"/>
</dbReference>
<feature type="region of interest" description="Disordered" evidence="2">
    <location>
        <begin position="80"/>
        <end position="130"/>
    </location>
</feature>
<dbReference type="Pfam" id="PF01476">
    <property type="entry name" value="LysM"/>
    <property type="match status" value="1"/>
</dbReference>
<evidence type="ECO:0000313" key="6">
    <source>
        <dbReference type="Proteomes" id="UP001302274"/>
    </source>
</evidence>
<accession>A0ABU5VVF5</accession>
<comment type="caution">
    <text evidence="5">The sequence shown here is derived from an EMBL/GenBank/DDBJ whole genome shotgun (WGS) entry which is preliminary data.</text>
</comment>
<dbReference type="InterPro" id="IPR052196">
    <property type="entry name" value="Bact_Kbp"/>
</dbReference>
<dbReference type="Gene3D" id="3.10.350.10">
    <property type="entry name" value="LysM domain"/>
    <property type="match status" value="1"/>
</dbReference>
<dbReference type="EMBL" id="JAYGJQ010000001">
    <property type="protein sequence ID" value="MEA9355605.1"/>
    <property type="molecule type" value="Genomic_DNA"/>
</dbReference>
<dbReference type="PROSITE" id="PS51782">
    <property type="entry name" value="LYSM"/>
    <property type="match status" value="1"/>
</dbReference>
<name>A0ABU5VVF5_9BACT</name>
<evidence type="ECO:0000256" key="3">
    <source>
        <dbReference type="SAM" id="SignalP"/>
    </source>
</evidence>
<feature type="signal peptide" evidence="3">
    <location>
        <begin position="1"/>
        <end position="24"/>
    </location>
</feature>
<gene>
    <name evidence="5" type="ORF">SHI21_05315</name>
</gene>
<feature type="compositionally biased region" description="Basic and acidic residues" evidence="2">
    <location>
        <begin position="80"/>
        <end position="93"/>
    </location>
</feature>
<protein>
    <submittedName>
        <fullName evidence="5">LysM peptidoglycan-binding domain-containing protein</fullName>
    </submittedName>
</protein>
<dbReference type="InterPro" id="IPR018392">
    <property type="entry name" value="LysM"/>
</dbReference>
<evidence type="ECO:0000313" key="5">
    <source>
        <dbReference type="EMBL" id="MEA9355605.1"/>
    </source>
</evidence>
<reference evidence="5 6" key="1">
    <citation type="submission" date="2023-11" db="EMBL/GenBank/DDBJ databases">
        <title>A Novel Polar Bacteriovorax (B. antarcticus) Isolated from the Biocrust in Antarctica.</title>
        <authorList>
            <person name="Mun W."/>
            <person name="Choi S.Y."/>
            <person name="Mitchell R.J."/>
        </authorList>
    </citation>
    <scope>NUCLEOTIDE SEQUENCE [LARGE SCALE GENOMIC DNA]</scope>
    <source>
        <strain evidence="5 6">PP10</strain>
    </source>
</reference>
<organism evidence="5 6">
    <name type="scientific">Bacteriovorax antarcticus</name>
    <dbReference type="NCBI Taxonomy" id="3088717"/>
    <lineage>
        <taxon>Bacteria</taxon>
        <taxon>Pseudomonadati</taxon>
        <taxon>Bdellovibrionota</taxon>
        <taxon>Bacteriovoracia</taxon>
        <taxon>Bacteriovoracales</taxon>
        <taxon>Bacteriovoracaceae</taxon>
        <taxon>Bacteriovorax</taxon>
    </lineage>
</organism>
<dbReference type="CDD" id="cd00118">
    <property type="entry name" value="LysM"/>
    <property type="match status" value="1"/>
</dbReference>
<dbReference type="PANTHER" id="PTHR34700">
    <property type="entry name" value="POTASSIUM BINDING PROTEIN KBP"/>
    <property type="match status" value="1"/>
</dbReference>
<keyword evidence="1" id="KW-0175">Coiled coil</keyword>
<dbReference type="InterPro" id="IPR036779">
    <property type="entry name" value="LysM_dom_sf"/>
</dbReference>
<keyword evidence="6" id="KW-1185">Reference proteome</keyword>
<sequence length="730" mass="82127">MAISKNKYFLLMLLASLASGNLTAQDPSTDLEEVNVYDSLNSNAGSSTPTETSSDVQMSSLEEQDDLQSLKEDIGDVVFEKDKPVQSAQDDRPSTLTTPTVMEGTAPADLSPKAGTLNATSPKGQNMVPGKDEKAEIIADESMNFDVGSEEKKLLELSKYVQHKITPKEWDDMAIKAKLEKYEVQKGDYLWKISKNLFGSGFYYSKIWSLNPQITNPHEIEPGTILAFDTGDADTFPKVTVGEFADDEIEGSKTGGTYTSSDDRNRPSWIQERKKLIDQGVYFQFASEETYDDLERLEKMQRNNEYEKYDPPLSDIMIQEPGDAYDSAGFDKSDKITFSYREGFFLNSFVTTNVVQDLGEIKATPKEAVFINKLDTIFVNFDKSTKVKPGDLFSVYTAGGEIKHAVSDRSGFLYTTTAQVKAIRKIDDVWECLIVEQSGLVQRKDRLTVYTPKIGKIAKTFSRRNVEAAIIGSYRESLSGMSFGDVVYIDRGRADGVELGNVFDVYSFIDRGTQRKITPSPTYKIGELTVINITDNFATAIITNSTTEITLGSIAVTRTQEDQARSLRLKNKDKLNDVKKIEGKALDELDVELNLDDVSQDILNKADKIQLTEDELEELERQERDKSVIKDSQRDVKELDRLESEIMDAEGSLNESKVDEDKFLEQQSLDGLEKKSKQQDPNAFESLNEIEKDIGRKYLDEDINNKENPYGLTEFDLEEVDELLNTDFKK</sequence>
<feature type="coiled-coil region" evidence="1">
    <location>
        <begin position="602"/>
        <end position="659"/>
    </location>
</feature>
<evidence type="ECO:0000259" key="4">
    <source>
        <dbReference type="PROSITE" id="PS51782"/>
    </source>
</evidence>
<feature type="chain" id="PRO_5046630170" evidence="3">
    <location>
        <begin position="25"/>
        <end position="730"/>
    </location>
</feature>
<dbReference type="RefSeq" id="WP_323575218.1">
    <property type="nucleotide sequence ID" value="NZ_JAYGJQ010000001.1"/>
</dbReference>
<evidence type="ECO:0000256" key="1">
    <source>
        <dbReference type="SAM" id="Coils"/>
    </source>
</evidence>
<feature type="compositionally biased region" description="Polar residues" evidence="2">
    <location>
        <begin position="39"/>
        <end position="61"/>
    </location>
</feature>
<proteinExistence type="predicted"/>
<feature type="domain" description="LysM" evidence="4">
    <location>
        <begin position="180"/>
        <end position="228"/>
    </location>
</feature>
<dbReference type="SMART" id="SM00257">
    <property type="entry name" value="LysM"/>
    <property type="match status" value="1"/>
</dbReference>
<keyword evidence="3" id="KW-0732">Signal</keyword>
<evidence type="ECO:0000256" key="2">
    <source>
        <dbReference type="SAM" id="MobiDB-lite"/>
    </source>
</evidence>